<dbReference type="InterPro" id="IPR020084">
    <property type="entry name" value="NUDIX_hydrolase_CS"/>
</dbReference>
<proteinExistence type="predicted"/>
<evidence type="ECO:0000313" key="3">
    <source>
        <dbReference type="EMBL" id="OGK37839.1"/>
    </source>
</evidence>
<dbReference type="SUPFAM" id="SSF55811">
    <property type="entry name" value="Nudix"/>
    <property type="match status" value="1"/>
</dbReference>
<comment type="caution">
    <text evidence="3">The sequence shown here is derived from an EMBL/GenBank/DDBJ whole genome shotgun (WGS) entry which is preliminary data.</text>
</comment>
<dbReference type="AlphaFoldDB" id="A0A1F7I367"/>
<dbReference type="InterPro" id="IPR000086">
    <property type="entry name" value="NUDIX_hydrolase_dom"/>
</dbReference>
<reference evidence="3 4" key="1">
    <citation type="journal article" date="2016" name="Nat. Commun.">
        <title>Thousands of microbial genomes shed light on interconnected biogeochemical processes in an aquifer system.</title>
        <authorList>
            <person name="Anantharaman K."/>
            <person name="Brown C.T."/>
            <person name="Hug L.A."/>
            <person name="Sharon I."/>
            <person name="Castelle C.J."/>
            <person name="Probst A.J."/>
            <person name="Thomas B.C."/>
            <person name="Singh A."/>
            <person name="Wilkins M.J."/>
            <person name="Karaoz U."/>
            <person name="Brodie E.L."/>
            <person name="Williams K.H."/>
            <person name="Hubbard S.S."/>
            <person name="Banfield J.F."/>
        </authorList>
    </citation>
    <scope>NUCLEOTIDE SEQUENCE [LARGE SCALE GENOMIC DNA]</scope>
</reference>
<evidence type="ECO:0000313" key="4">
    <source>
        <dbReference type="Proteomes" id="UP000176803"/>
    </source>
</evidence>
<organism evidence="3 4">
    <name type="scientific">Candidatus Roizmanbacteria bacterium RIFCSPHIGHO2_12_FULL_41_11</name>
    <dbReference type="NCBI Taxonomy" id="1802052"/>
    <lineage>
        <taxon>Bacteria</taxon>
        <taxon>Candidatus Roizmaniibacteriota</taxon>
    </lineage>
</organism>
<name>A0A1F7I367_9BACT</name>
<dbReference type="GO" id="GO:0004081">
    <property type="term" value="F:bis(5'-nucleosyl)-tetraphosphatase (asymmetrical) activity"/>
    <property type="evidence" value="ECO:0007669"/>
    <property type="project" value="TreeGrafter"/>
</dbReference>
<dbReference type="EMBL" id="MGAC01000030">
    <property type="protein sequence ID" value="OGK37839.1"/>
    <property type="molecule type" value="Genomic_DNA"/>
</dbReference>
<protein>
    <recommendedName>
        <fullName evidence="2">Nudix hydrolase domain-containing protein</fullName>
    </recommendedName>
</protein>
<dbReference type="Proteomes" id="UP000176803">
    <property type="component" value="Unassembled WGS sequence"/>
</dbReference>
<dbReference type="PANTHER" id="PTHR21340">
    <property type="entry name" value="DIADENOSINE 5,5-P1,P4-TETRAPHOSPHATE PYROPHOSPHOHYDROLASE MUTT"/>
    <property type="match status" value="1"/>
</dbReference>
<dbReference type="CDD" id="cd03673">
    <property type="entry name" value="NUDIX_Ap6A_hydrolase"/>
    <property type="match status" value="1"/>
</dbReference>
<dbReference type="PROSITE" id="PS00893">
    <property type="entry name" value="NUDIX_BOX"/>
    <property type="match status" value="1"/>
</dbReference>
<dbReference type="InterPro" id="IPR051325">
    <property type="entry name" value="Nudix_hydrolase_domain"/>
</dbReference>
<accession>A0A1F7I367</accession>
<keyword evidence="1" id="KW-0378">Hydrolase</keyword>
<dbReference type="PANTHER" id="PTHR21340:SF0">
    <property type="entry name" value="BIS(5'-NUCLEOSYL)-TETRAPHOSPHATASE [ASYMMETRICAL]"/>
    <property type="match status" value="1"/>
</dbReference>
<dbReference type="InterPro" id="IPR015797">
    <property type="entry name" value="NUDIX_hydrolase-like_dom_sf"/>
</dbReference>
<dbReference type="GO" id="GO:0006167">
    <property type="term" value="P:AMP biosynthetic process"/>
    <property type="evidence" value="ECO:0007669"/>
    <property type="project" value="TreeGrafter"/>
</dbReference>
<feature type="domain" description="Nudix hydrolase" evidence="2">
    <location>
        <begin position="13"/>
        <end position="147"/>
    </location>
</feature>
<sequence length="154" mass="17961">MLQNQTTPRKQISYEFSAGGIVYQQQGGKRFWLVIQHVGKKHWGFPKGHIGDHIQGEKAPEAALREVKEEADVTARILHPQPIKTQYLYHLGKSLQKKTVYYFLMQYLAGDINNHDWEIQEARFVPENEVKKTLTFVNDKKAFQQAKSFIDKKF</sequence>
<gene>
    <name evidence="3" type="ORF">A3F03_04720</name>
</gene>
<evidence type="ECO:0000256" key="1">
    <source>
        <dbReference type="ARBA" id="ARBA00022801"/>
    </source>
</evidence>
<dbReference type="PROSITE" id="PS51462">
    <property type="entry name" value="NUDIX"/>
    <property type="match status" value="1"/>
</dbReference>
<dbReference type="GO" id="GO:0006754">
    <property type="term" value="P:ATP biosynthetic process"/>
    <property type="evidence" value="ECO:0007669"/>
    <property type="project" value="TreeGrafter"/>
</dbReference>
<dbReference type="Pfam" id="PF00293">
    <property type="entry name" value="NUDIX"/>
    <property type="match status" value="1"/>
</dbReference>
<evidence type="ECO:0000259" key="2">
    <source>
        <dbReference type="PROSITE" id="PS51462"/>
    </source>
</evidence>
<dbReference type="Gene3D" id="3.90.79.10">
    <property type="entry name" value="Nucleoside Triphosphate Pyrophosphohydrolase"/>
    <property type="match status" value="1"/>
</dbReference>